<protein>
    <recommendedName>
        <fullName evidence="4">DUF2244 domain-containing protein</fullName>
    </recommendedName>
</protein>
<comment type="caution">
    <text evidence="2">The sequence shown here is derived from an EMBL/GenBank/DDBJ whole genome shotgun (WGS) entry which is preliminary data.</text>
</comment>
<evidence type="ECO:0000313" key="3">
    <source>
        <dbReference type="Proteomes" id="UP001218788"/>
    </source>
</evidence>
<proteinExistence type="predicted"/>
<keyword evidence="1" id="KW-0472">Membrane</keyword>
<keyword evidence="3" id="KW-1185">Reference proteome</keyword>
<sequence length="178" mass="19871">MEPQELKHARVIAGVSPAVLRRVFGFWVLFVASICGLVSVAPNLSLFFVSMTGAVLLLFTVLIFYQSRVSEGWPAVIHYHNRIGVVQEPMLRQFLMVDDSIVVGAEPHTLKPNKNAVAITIDDSQLSDDDKALLQQAIWPDEKRLIALSYFKKREDICAAIRHIVETKRTRSVTNAAG</sequence>
<gene>
    <name evidence="2" type="ORF">OIK42_07935</name>
</gene>
<organism evidence="2 3">
    <name type="scientific">Alteromonas gilva</name>
    <dbReference type="NCBI Taxonomy" id="2987522"/>
    <lineage>
        <taxon>Bacteria</taxon>
        <taxon>Pseudomonadati</taxon>
        <taxon>Pseudomonadota</taxon>
        <taxon>Gammaproteobacteria</taxon>
        <taxon>Alteromonadales</taxon>
        <taxon>Alteromonadaceae</taxon>
        <taxon>Alteromonas/Salinimonas group</taxon>
        <taxon>Alteromonas</taxon>
    </lineage>
</organism>
<dbReference type="Proteomes" id="UP001218788">
    <property type="component" value="Unassembled WGS sequence"/>
</dbReference>
<feature type="transmembrane region" description="Helical" evidence="1">
    <location>
        <begin position="46"/>
        <end position="65"/>
    </location>
</feature>
<feature type="transmembrane region" description="Helical" evidence="1">
    <location>
        <begin position="20"/>
        <end position="40"/>
    </location>
</feature>
<accession>A0ABT5L0V9</accession>
<keyword evidence="1" id="KW-0812">Transmembrane</keyword>
<evidence type="ECO:0000313" key="2">
    <source>
        <dbReference type="EMBL" id="MDC8830689.1"/>
    </source>
</evidence>
<reference evidence="2 3" key="1">
    <citation type="submission" date="2022-10" db="EMBL/GenBank/DDBJ databases">
        <title>Alteromonas sp. chi3 Genome sequencing.</title>
        <authorList>
            <person name="Park S."/>
        </authorList>
    </citation>
    <scope>NUCLEOTIDE SEQUENCE [LARGE SCALE GENOMIC DNA]</scope>
    <source>
        <strain evidence="3">chi3</strain>
    </source>
</reference>
<evidence type="ECO:0008006" key="4">
    <source>
        <dbReference type="Google" id="ProtNLM"/>
    </source>
</evidence>
<evidence type="ECO:0000256" key="1">
    <source>
        <dbReference type="SAM" id="Phobius"/>
    </source>
</evidence>
<dbReference type="EMBL" id="JAQQXP010000001">
    <property type="protein sequence ID" value="MDC8830689.1"/>
    <property type="molecule type" value="Genomic_DNA"/>
</dbReference>
<keyword evidence="1" id="KW-1133">Transmembrane helix</keyword>
<dbReference type="RefSeq" id="WP_273639608.1">
    <property type="nucleotide sequence ID" value="NZ_JAQQXP010000001.1"/>
</dbReference>
<name>A0ABT5L0V9_9ALTE</name>